<evidence type="ECO:0000313" key="2">
    <source>
        <dbReference type="EMBL" id="QHT08467.1"/>
    </source>
</evidence>
<dbReference type="InterPro" id="IPR029044">
    <property type="entry name" value="Nucleotide-diphossugar_trans"/>
</dbReference>
<dbReference type="PANTHER" id="PTHR32385:SF15">
    <property type="entry name" value="INOSITOL PHOSPHOCERAMIDE MANNOSYLTRANSFERASE 1"/>
    <property type="match status" value="1"/>
</dbReference>
<dbReference type="Pfam" id="PF04488">
    <property type="entry name" value="Gly_transf_sug"/>
    <property type="match status" value="1"/>
</dbReference>
<organism evidence="2">
    <name type="scientific">viral metagenome</name>
    <dbReference type="NCBI Taxonomy" id="1070528"/>
    <lineage>
        <taxon>unclassified sequences</taxon>
        <taxon>metagenomes</taxon>
        <taxon>organismal metagenomes</taxon>
    </lineage>
</organism>
<protein>
    <recommendedName>
        <fullName evidence="3">Glycosyltransferase</fullName>
    </recommendedName>
</protein>
<reference evidence="2" key="1">
    <citation type="journal article" date="2020" name="Nature">
        <title>Giant virus diversity and host interactions through global metagenomics.</title>
        <authorList>
            <person name="Schulz F."/>
            <person name="Roux S."/>
            <person name="Paez-Espino D."/>
            <person name="Jungbluth S."/>
            <person name="Walsh D.A."/>
            <person name="Denef V.J."/>
            <person name="McMahon K.D."/>
            <person name="Konstantinidis K.T."/>
            <person name="Eloe-Fadrosh E.A."/>
            <person name="Kyrpides N.C."/>
            <person name="Woyke T."/>
        </authorList>
    </citation>
    <scope>NUCLEOTIDE SEQUENCE</scope>
    <source>
        <strain evidence="2">GVMAG-M-3300022752-66</strain>
    </source>
</reference>
<sequence>MGVFLILKKFSTIYMNEIITSMKNVLIQIKSKEDLTQFKLFKQPYVYLKNYYNSEIPLNIYQTWSTKNLPFGMKQCVELLKKQNPIFKHFLFDDNDCRKFIEENFDYYVLEAYDKLIPGAYKADLWRLCVLYINGGIYLDIKFSCVNGFRLIELTEQSNHLVKDKVCPYNLMKPFTIYNALMVFKKNHPFLLMGINQIVSNVKNKYYGDTSLSPTGPVMLGDLILKNNLQDKLGLNVDLYHYKYDNYIVYKNRFVISTIYPSYHTERKYAYNNTNSNHYKNLWESKKIYK</sequence>
<dbReference type="GO" id="GO:0051999">
    <property type="term" value="P:mannosyl-inositol phosphorylceramide biosynthetic process"/>
    <property type="evidence" value="ECO:0007669"/>
    <property type="project" value="TreeGrafter"/>
</dbReference>
<dbReference type="InterPro" id="IPR007577">
    <property type="entry name" value="GlycoTrfase_DXD_sugar-bd_CS"/>
</dbReference>
<dbReference type="AlphaFoldDB" id="A0A6C0CW37"/>
<dbReference type="EMBL" id="MN739496">
    <property type="protein sequence ID" value="QHT08467.1"/>
    <property type="molecule type" value="Genomic_DNA"/>
</dbReference>
<evidence type="ECO:0008006" key="3">
    <source>
        <dbReference type="Google" id="ProtNLM"/>
    </source>
</evidence>
<evidence type="ECO:0000256" key="1">
    <source>
        <dbReference type="ARBA" id="ARBA00022679"/>
    </source>
</evidence>
<dbReference type="Gene3D" id="3.90.550.20">
    <property type="match status" value="1"/>
</dbReference>
<proteinExistence type="predicted"/>
<name>A0A6C0CW37_9ZZZZ</name>
<dbReference type="InterPro" id="IPR051706">
    <property type="entry name" value="Glycosyltransferase_domain"/>
</dbReference>
<accession>A0A6C0CW37</accession>
<dbReference type="GO" id="GO:0016020">
    <property type="term" value="C:membrane"/>
    <property type="evidence" value="ECO:0007669"/>
    <property type="project" value="GOC"/>
</dbReference>
<dbReference type="PANTHER" id="PTHR32385">
    <property type="entry name" value="MANNOSYL PHOSPHORYLINOSITOL CERAMIDE SYNTHASE"/>
    <property type="match status" value="1"/>
</dbReference>
<dbReference type="SUPFAM" id="SSF53448">
    <property type="entry name" value="Nucleotide-diphospho-sugar transferases"/>
    <property type="match status" value="1"/>
</dbReference>
<dbReference type="GO" id="GO:0000030">
    <property type="term" value="F:mannosyltransferase activity"/>
    <property type="evidence" value="ECO:0007669"/>
    <property type="project" value="TreeGrafter"/>
</dbReference>
<keyword evidence="1" id="KW-0808">Transferase</keyword>